<feature type="transmembrane region" description="Helical" evidence="6">
    <location>
        <begin position="242"/>
        <end position="261"/>
    </location>
</feature>
<feature type="transmembrane region" description="Helical" evidence="6">
    <location>
        <begin position="53"/>
        <end position="74"/>
    </location>
</feature>
<dbReference type="AlphaFoldDB" id="F4QNW0"/>
<keyword evidence="4 6" id="KW-1133">Transmembrane helix</keyword>
<dbReference type="Gene3D" id="1.20.1250.20">
    <property type="entry name" value="MFS general substrate transporter like domains"/>
    <property type="match status" value="1"/>
</dbReference>
<feature type="transmembrane region" description="Helical" evidence="6">
    <location>
        <begin position="106"/>
        <end position="128"/>
    </location>
</feature>
<gene>
    <name evidence="8" type="ORF">ABI_24310</name>
</gene>
<dbReference type="InterPro" id="IPR050189">
    <property type="entry name" value="MFS_Efflux_Transporters"/>
</dbReference>
<comment type="subcellular location">
    <subcellularLocation>
        <location evidence="1">Cell membrane</location>
        <topology evidence="1">Multi-pass membrane protein</topology>
    </subcellularLocation>
</comment>
<dbReference type="STRING" id="715226.ABI_24310"/>
<organism evidence="8 9">
    <name type="scientific">Asticcacaulis biprosthecium C19</name>
    <dbReference type="NCBI Taxonomy" id="715226"/>
    <lineage>
        <taxon>Bacteria</taxon>
        <taxon>Pseudomonadati</taxon>
        <taxon>Pseudomonadota</taxon>
        <taxon>Alphaproteobacteria</taxon>
        <taxon>Caulobacterales</taxon>
        <taxon>Caulobacteraceae</taxon>
        <taxon>Asticcacaulis</taxon>
    </lineage>
</organism>
<keyword evidence="9" id="KW-1185">Reference proteome</keyword>
<dbReference type="HOGENOM" id="CLU_001265_10_6_5"/>
<feature type="transmembrane region" description="Helical" evidence="6">
    <location>
        <begin position="208"/>
        <end position="230"/>
    </location>
</feature>
<dbReference type="PROSITE" id="PS50850">
    <property type="entry name" value="MFS"/>
    <property type="match status" value="1"/>
</dbReference>
<feature type="transmembrane region" description="Helical" evidence="6">
    <location>
        <begin position="81"/>
        <end position="100"/>
    </location>
</feature>
<evidence type="ECO:0000256" key="2">
    <source>
        <dbReference type="ARBA" id="ARBA00022475"/>
    </source>
</evidence>
<dbReference type="SUPFAM" id="SSF103473">
    <property type="entry name" value="MFS general substrate transporter"/>
    <property type="match status" value="1"/>
</dbReference>
<dbReference type="PANTHER" id="PTHR43124:SF3">
    <property type="entry name" value="CHLORAMPHENICOL EFFLUX PUMP RV0191"/>
    <property type="match status" value="1"/>
</dbReference>
<dbReference type="GO" id="GO:0005886">
    <property type="term" value="C:plasma membrane"/>
    <property type="evidence" value="ECO:0007669"/>
    <property type="project" value="UniProtKB-SubCell"/>
</dbReference>
<accession>F4QNW0</accession>
<feature type="transmembrane region" description="Helical" evidence="6">
    <location>
        <begin position="273"/>
        <end position="293"/>
    </location>
</feature>
<dbReference type="Pfam" id="PF07690">
    <property type="entry name" value="MFS_1"/>
    <property type="match status" value="1"/>
</dbReference>
<keyword evidence="3 6" id="KW-0812">Transmembrane</keyword>
<dbReference type="InterPro" id="IPR011701">
    <property type="entry name" value="MFS"/>
</dbReference>
<feature type="transmembrane region" description="Helical" evidence="6">
    <location>
        <begin position="169"/>
        <end position="188"/>
    </location>
</feature>
<feature type="transmembrane region" description="Helical" evidence="6">
    <location>
        <begin position="12"/>
        <end position="41"/>
    </location>
</feature>
<dbReference type="GO" id="GO:0022857">
    <property type="term" value="F:transmembrane transporter activity"/>
    <property type="evidence" value="ECO:0007669"/>
    <property type="project" value="InterPro"/>
</dbReference>
<evidence type="ECO:0000256" key="4">
    <source>
        <dbReference type="ARBA" id="ARBA00022989"/>
    </source>
</evidence>
<reference evidence="9" key="1">
    <citation type="submission" date="2011-03" db="EMBL/GenBank/DDBJ databases">
        <title>Draft genome sequence of Brevundimonas diminuta.</title>
        <authorList>
            <person name="Brown P.J.B."/>
            <person name="Buechlein A."/>
            <person name="Hemmerich C."/>
            <person name="Brun Y.V."/>
        </authorList>
    </citation>
    <scope>NUCLEOTIDE SEQUENCE [LARGE SCALE GENOMIC DNA]</scope>
    <source>
        <strain evidence="9">C19</strain>
    </source>
</reference>
<evidence type="ECO:0000256" key="5">
    <source>
        <dbReference type="ARBA" id="ARBA00023136"/>
    </source>
</evidence>
<keyword evidence="5 6" id="KW-0472">Membrane</keyword>
<evidence type="ECO:0000259" key="7">
    <source>
        <dbReference type="PROSITE" id="PS50850"/>
    </source>
</evidence>
<sequence length="391" mass="40375">MTQTQTGEGTAAQGLLLCLLSTLSVAAALLIAPVLPAIAAAFPDDPMAQTKSILALAVPALVVALTAPLAGWITDKAGRKGVLLLSLVIYLVCGLAPFFLTSLDHIILSRVGVGLAESGFMTASTTLLGDYFKGARRENWLVVQTGTASVAAVVLVAIGGVLGEFGWRVPFMVYGLGLLFIPLVMLLISEPKHEVSETRTRFPLGKVFPLYVIGLFAATLFFLIPIQTPFLLTERGMGAPQMIGLTSAIGGIAVPVGGLIFKLTARWKLSQHLVLAFVMIAGGLFLFVGDGSYPVTCAGIVITGLGCGITLPAVLTAIMARLDFAQRGAGTGGWQTAFFLGNFISPVLVLALTAQLHGLGAAIQALGAAAVAAAVLSLIAALLPRSAAKTV</sequence>
<feature type="transmembrane region" description="Helical" evidence="6">
    <location>
        <begin position="334"/>
        <end position="356"/>
    </location>
</feature>
<dbReference type="InterPro" id="IPR020846">
    <property type="entry name" value="MFS_dom"/>
</dbReference>
<feature type="transmembrane region" description="Helical" evidence="6">
    <location>
        <begin position="362"/>
        <end position="383"/>
    </location>
</feature>
<evidence type="ECO:0000256" key="6">
    <source>
        <dbReference type="SAM" id="Phobius"/>
    </source>
</evidence>
<keyword evidence="2" id="KW-1003">Cell membrane</keyword>
<protein>
    <submittedName>
        <fullName evidence="8">Major Facilitator Superfamily protein</fullName>
    </submittedName>
</protein>
<dbReference type="CDD" id="cd17473">
    <property type="entry name" value="MFS_arabinose_efflux_permease_like"/>
    <property type="match status" value="1"/>
</dbReference>
<feature type="domain" description="Major facilitator superfamily (MFS) profile" evidence="7">
    <location>
        <begin position="10"/>
        <end position="385"/>
    </location>
</feature>
<dbReference type="PANTHER" id="PTHR43124">
    <property type="entry name" value="PURINE EFFLUX PUMP PBUE"/>
    <property type="match status" value="1"/>
</dbReference>
<dbReference type="eggNOG" id="COG2814">
    <property type="taxonomic scope" value="Bacteria"/>
</dbReference>
<feature type="transmembrane region" description="Helical" evidence="6">
    <location>
        <begin position="140"/>
        <end position="163"/>
    </location>
</feature>
<dbReference type="InterPro" id="IPR036259">
    <property type="entry name" value="MFS_trans_sf"/>
</dbReference>
<evidence type="ECO:0000256" key="1">
    <source>
        <dbReference type="ARBA" id="ARBA00004651"/>
    </source>
</evidence>
<proteinExistence type="predicted"/>
<dbReference type="Proteomes" id="UP000006512">
    <property type="component" value="Unassembled WGS sequence"/>
</dbReference>
<name>F4QNW0_9CAUL</name>
<feature type="transmembrane region" description="Helical" evidence="6">
    <location>
        <begin position="299"/>
        <end position="322"/>
    </location>
</feature>
<dbReference type="OrthoDB" id="7400989at2"/>
<evidence type="ECO:0000256" key="3">
    <source>
        <dbReference type="ARBA" id="ARBA00022692"/>
    </source>
</evidence>
<evidence type="ECO:0000313" key="9">
    <source>
        <dbReference type="Proteomes" id="UP000006512"/>
    </source>
</evidence>
<dbReference type="RefSeq" id="WP_006273204.1">
    <property type="nucleotide sequence ID" value="NZ_GL883078.1"/>
</dbReference>
<dbReference type="EMBL" id="GL883078">
    <property type="protein sequence ID" value="EGF91018.1"/>
    <property type="molecule type" value="Genomic_DNA"/>
</dbReference>
<evidence type="ECO:0000313" key="8">
    <source>
        <dbReference type="EMBL" id="EGF91018.1"/>
    </source>
</evidence>